<dbReference type="Pfam" id="PF00002">
    <property type="entry name" value="7tm_2"/>
    <property type="match status" value="1"/>
</dbReference>
<dbReference type="Proteomes" id="UP001148018">
    <property type="component" value="Unassembled WGS sequence"/>
</dbReference>
<dbReference type="PROSITE" id="PS50261">
    <property type="entry name" value="G_PROTEIN_RECEP_F2_4"/>
    <property type="match status" value="1"/>
</dbReference>
<evidence type="ECO:0000256" key="1">
    <source>
        <dbReference type="ARBA" id="ARBA00004141"/>
    </source>
</evidence>
<evidence type="ECO:0000313" key="8">
    <source>
        <dbReference type="Proteomes" id="UP001148018"/>
    </source>
</evidence>
<accession>A0A9Q0EP03</accession>
<name>A0A9Q0EP03_9TELE</name>
<comment type="caution">
    <text evidence="7">The sequence shown here is derived from an EMBL/GenBank/DDBJ whole genome shotgun (WGS) entry which is preliminary data.</text>
</comment>
<protein>
    <recommendedName>
        <fullName evidence="6">G-protein coupled receptors family 2 profile 2 domain-containing protein</fullName>
    </recommendedName>
</protein>
<keyword evidence="8" id="KW-1185">Reference proteome</keyword>
<dbReference type="GO" id="GO:0016525">
    <property type="term" value="P:negative regulation of angiogenesis"/>
    <property type="evidence" value="ECO:0007669"/>
    <property type="project" value="InterPro"/>
</dbReference>
<feature type="transmembrane region" description="Helical" evidence="5">
    <location>
        <begin position="6"/>
        <end position="28"/>
    </location>
</feature>
<reference evidence="7" key="1">
    <citation type="submission" date="2022-07" db="EMBL/GenBank/DDBJ databases">
        <title>Chromosome-level genome of Muraenolepis orangiensis.</title>
        <authorList>
            <person name="Kim J."/>
        </authorList>
    </citation>
    <scope>NUCLEOTIDE SEQUENCE</scope>
    <source>
        <strain evidence="7">KU_S4_2022</strain>
        <tissue evidence="7">Muscle</tissue>
    </source>
</reference>
<evidence type="ECO:0000256" key="4">
    <source>
        <dbReference type="ARBA" id="ARBA00023136"/>
    </source>
</evidence>
<dbReference type="GO" id="GO:0098794">
    <property type="term" value="C:postsynapse"/>
    <property type="evidence" value="ECO:0007669"/>
    <property type="project" value="TreeGrafter"/>
</dbReference>
<dbReference type="InterPro" id="IPR017981">
    <property type="entry name" value="GPCR_2-like_7TM"/>
</dbReference>
<dbReference type="PRINTS" id="PR00249">
    <property type="entry name" value="GPCRSECRETIN"/>
</dbReference>
<evidence type="ECO:0000313" key="7">
    <source>
        <dbReference type="EMBL" id="KAJ3610800.1"/>
    </source>
</evidence>
<proteinExistence type="predicted"/>
<dbReference type="PANTHER" id="PTHR12011:SF40">
    <property type="entry name" value="ADHESION G PROTEIN-COUPLED RECEPTOR B3"/>
    <property type="match status" value="1"/>
</dbReference>
<dbReference type="AlphaFoldDB" id="A0A9Q0EP03"/>
<dbReference type="GO" id="GO:0043083">
    <property type="term" value="C:synaptic cleft"/>
    <property type="evidence" value="ECO:0007669"/>
    <property type="project" value="TreeGrafter"/>
</dbReference>
<dbReference type="EMBL" id="JANIIK010000038">
    <property type="protein sequence ID" value="KAJ3610800.1"/>
    <property type="molecule type" value="Genomic_DNA"/>
</dbReference>
<dbReference type="PROSITE" id="PS00650">
    <property type="entry name" value="G_PROTEIN_RECEP_F2_2"/>
    <property type="match status" value="1"/>
</dbReference>
<keyword evidence="4 5" id="KW-0472">Membrane</keyword>
<feature type="transmembrane region" description="Helical" evidence="5">
    <location>
        <begin position="72"/>
        <end position="93"/>
    </location>
</feature>
<dbReference type="InterPro" id="IPR000832">
    <property type="entry name" value="GPCR_2_secretin-like"/>
</dbReference>
<evidence type="ECO:0000256" key="5">
    <source>
        <dbReference type="SAM" id="Phobius"/>
    </source>
</evidence>
<organism evidence="7 8">
    <name type="scientific">Muraenolepis orangiensis</name>
    <name type="common">Patagonian moray cod</name>
    <dbReference type="NCBI Taxonomy" id="630683"/>
    <lineage>
        <taxon>Eukaryota</taxon>
        <taxon>Metazoa</taxon>
        <taxon>Chordata</taxon>
        <taxon>Craniata</taxon>
        <taxon>Vertebrata</taxon>
        <taxon>Euteleostomi</taxon>
        <taxon>Actinopterygii</taxon>
        <taxon>Neopterygii</taxon>
        <taxon>Teleostei</taxon>
        <taxon>Neoteleostei</taxon>
        <taxon>Acanthomorphata</taxon>
        <taxon>Zeiogadaria</taxon>
        <taxon>Gadariae</taxon>
        <taxon>Gadiformes</taxon>
        <taxon>Muraenolepidoidei</taxon>
        <taxon>Muraenolepididae</taxon>
        <taxon>Muraenolepis</taxon>
    </lineage>
</organism>
<dbReference type="Gene3D" id="1.20.1070.10">
    <property type="entry name" value="Rhodopsin 7-helix transmembrane proteins"/>
    <property type="match status" value="1"/>
</dbReference>
<evidence type="ECO:0000256" key="2">
    <source>
        <dbReference type="ARBA" id="ARBA00022692"/>
    </source>
</evidence>
<evidence type="ECO:0000256" key="3">
    <source>
        <dbReference type="ARBA" id="ARBA00022989"/>
    </source>
</evidence>
<sequence>MTTAFLHFFFLASFCWVLTEAWQSYMAVTGKVRTRLIRKRFLCLGWGLPALVVAVSMGFTKAKGYGTPQYCWLSLEGGLLYAFVGPAAAVVLMSEPHTGLTLKCAKCGVVSTTALSATTASNAMASLWSSCVVLPLLALTWMSAVLAMTDKRSILFQILFAVFDSLQGFVIVMVHCILRREVQDAFRCRLRTCQDPINADATGTFPNGHAQIMTDFEKDVDIACRSGVPRADRGSSLCNIPSALHMPVGLGVAGGEMGEGRLDDCKMSMGMEQLAHERLMHYKMSPDFGGMSHMQTLPFEPRTAVKNFLAEMEESGGLSRSETGSTISMSSLERRKSRYSDMDFEKVMHTRKRHMELFQELNQKFQTLDRFRDIPNMGSMDKTMPNKNPWESYNPACEYQNYATMNVLEPGAKDSLEMTAAEWEKCVNLPLDVQEGDFQTEV</sequence>
<feature type="domain" description="G-protein coupled receptors family 2 profile 2" evidence="6">
    <location>
        <begin position="1"/>
        <end position="179"/>
    </location>
</feature>
<dbReference type="GO" id="GO:0004930">
    <property type="term" value="F:G protein-coupled receptor activity"/>
    <property type="evidence" value="ECO:0007669"/>
    <property type="project" value="InterPro"/>
</dbReference>
<keyword evidence="2 5" id="KW-0812">Transmembrane</keyword>
<dbReference type="PRINTS" id="PR01694">
    <property type="entry name" value="BAIPRECURSOR"/>
</dbReference>
<dbReference type="InterPro" id="IPR017983">
    <property type="entry name" value="GPCR_2_secretin-like_CS"/>
</dbReference>
<keyword evidence="3 5" id="KW-1133">Transmembrane helix</keyword>
<dbReference type="PANTHER" id="PTHR12011">
    <property type="entry name" value="ADHESION G-PROTEIN COUPLED RECEPTOR"/>
    <property type="match status" value="1"/>
</dbReference>
<dbReference type="GO" id="GO:0007166">
    <property type="term" value="P:cell surface receptor signaling pathway"/>
    <property type="evidence" value="ECO:0007669"/>
    <property type="project" value="InterPro"/>
</dbReference>
<dbReference type="GO" id="GO:0005886">
    <property type="term" value="C:plasma membrane"/>
    <property type="evidence" value="ECO:0007669"/>
    <property type="project" value="TreeGrafter"/>
</dbReference>
<gene>
    <name evidence="7" type="ORF">NHX12_022891</name>
</gene>
<dbReference type="OrthoDB" id="5989160at2759"/>
<feature type="transmembrane region" description="Helical" evidence="5">
    <location>
        <begin position="40"/>
        <end position="60"/>
    </location>
</feature>
<comment type="subcellular location">
    <subcellularLocation>
        <location evidence="1">Membrane</location>
        <topology evidence="1">Multi-pass membrane protein</topology>
    </subcellularLocation>
</comment>
<dbReference type="GO" id="GO:0007189">
    <property type="term" value="P:adenylate cyclase-activating G protein-coupled receptor signaling pathway"/>
    <property type="evidence" value="ECO:0007669"/>
    <property type="project" value="TreeGrafter"/>
</dbReference>
<feature type="transmembrane region" description="Helical" evidence="5">
    <location>
        <begin position="154"/>
        <end position="178"/>
    </location>
</feature>
<evidence type="ECO:0000259" key="6">
    <source>
        <dbReference type="PROSITE" id="PS50261"/>
    </source>
</evidence>
<feature type="transmembrane region" description="Helical" evidence="5">
    <location>
        <begin position="127"/>
        <end position="148"/>
    </location>
</feature>
<dbReference type="InterPro" id="IPR008077">
    <property type="entry name" value="GPCR_2_brain_angio_inhib"/>
</dbReference>
<dbReference type="GO" id="GO:0016322">
    <property type="term" value="P:neuron remodeling"/>
    <property type="evidence" value="ECO:0007669"/>
    <property type="project" value="TreeGrafter"/>
</dbReference>